<dbReference type="EMBL" id="JACDUS010000006">
    <property type="protein sequence ID" value="MBA2881988.1"/>
    <property type="molecule type" value="Genomic_DNA"/>
</dbReference>
<organism evidence="1 2">
    <name type="scientific">Desulfosalsimonas propionicica</name>
    <dbReference type="NCBI Taxonomy" id="332175"/>
    <lineage>
        <taxon>Bacteria</taxon>
        <taxon>Pseudomonadati</taxon>
        <taxon>Thermodesulfobacteriota</taxon>
        <taxon>Desulfobacteria</taxon>
        <taxon>Desulfobacterales</taxon>
        <taxon>Desulfosalsimonadaceae</taxon>
        <taxon>Desulfosalsimonas</taxon>
    </lineage>
</organism>
<evidence type="ECO:0000313" key="2">
    <source>
        <dbReference type="Proteomes" id="UP000525298"/>
    </source>
</evidence>
<comment type="caution">
    <text evidence="1">The sequence shown here is derived from an EMBL/GenBank/DDBJ whole genome shotgun (WGS) entry which is preliminary data.</text>
</comment>
<accession>A0A7W0HL80</accession>
<protein>
    <submittedName>
        <fullName evidence="1">Uncharacterized protein</fullName>
    </submittedName>
</protein>
<dbReference type="AlphaFoldDB" id="A0A7W0HL80"/>
<evidence type="ECO:0000313" key="1">
    <source>
        <dbReference type="EMBL" id="MBA2881988.1"/>
    </source>
</evidence>
<dbReference type="Proteomes" id="UP000525298">
    <property type="component" value="Unassembled WGS sequence"/>
</dbReference>
<name>A0A7W0HL80_9BACT</name>
<gene>
    <name evidence="1" type="ORF">HNR65_002322</name>
</gene>
<reference evidence="1 2" key="1">
    <citation type="submission" date="2020-07" db="EMBL/GenBank/DDBJ databases">
        <title>Genomic Encyclopedia of Type Strains, Phase IV (KMG-IV): sequencing the most valuable type-strain genomes for metagenomic binning, comparative biology and taxonomic classification.</title>
        <authorList>
            <person name="Goeker M."/>
        </authorList>
    </citation>
    <scope>NUCLEOTIDE SEQUENCE [LARGE SCALE GENOMIC DNA]</scope>
    <source>
        <strain evidence="1 2">DSM 17721</strain>
    </source>
</reference>
<keyword evidence="2" id="KW-1185">Reference proteome</keyword>
<dbReference type="RefSeq" id="WP_181551641.1">
    <property type="nucleotide sequence ID" value="NZ_JACDUS010000006.1"/>
</dbReference>
<proteinExistence type="predicted"/>
<sequence length="146" mass="16890">MGQLGRYTDSKSRQRIDLIFEMRRKGHVWAEIGEACQMGIANVQQAYYRECRFRKTAFEYPFVEYIGTHTCNVIRKCLGEQALADPRKLSGQENIKAILCWPGVGTKTIRDLSEGLQEAGYESFDPDEVYNRIFQSRSRRRRSPSG</sequence>